<name>A0A9J2NRB9_ASCLU</name>
<dbReference type="Proteomes" id="UP000036681">
    <property type="component" value="Unplaced"/>
</dbReference>
<accession>A0A9J2NRB9</accession>
<protein>
    <submittedName>
        <fullName evidence="2">DUF5641 domain-containing protein</fullName>
    </submittedName>
</protein>
<organism evidence="1 2">
    <name type="scientific">Ascaris lumbricoides</name>
    <name type="common">Giant roundworm</name>
    <dbReference type="NCBI Taxonomy" id="6252"/>
    <lineage>
        <taxon>Eukaryota</taxon>
        <taxon>Metazoa</taxon>
        <taxon>Ecdysozoa</taxon>
        <taxon>Nematoda</taxon>
        <taxon>Chromadorea</taxon>
        <taxon>Rhabditida</taxon>
        <taxon>Spirurina</taxon>
        <taxon>Ascaridomorpha</taxon>
        <taxon>Ascaridoidea</taxon>
        <taxon>Ascarididae</taxon>
        <taxon>Ascaris</taxon>
    </lineage>
</organism>
<reference evidence="2" key="1">
    <citation type="submission" date="2023-03" db="UniProtKB">
        <authorList>
            <consortium name="WormBaseParasite"/>
        </authorList>
    </citation>
    <scope>IDENTIFICATION</scope>
</reference>
<evidence type="ECO:0000313" key="1">
    <source>
        <dbReference type="Proteomes" id="UP000036681"/>
    </source>
</evidence>
<evidence type="ECO:0000313" key="2">
    <source>
        <dbReference type="WBParaSite" id="ALUE_0000004101-mRNA-1"/>
    </source>
</evidence>
<dbReference type="AlphaFoldDB" id="A0A9J2NRB9"/>
<keyword evidence="1" id="KW-1185">Reference proteome</keyword>
<dbReference type="WBParaSite" id="ALUE_0000004101-mRNA-1">
    <property type="protein sequence ID" value="ALUE_0000004101-mRNA-1"/>
    <property type="gene ID" value="ALUE_0000004101"/>
</dbReference>
<sequence>MRVKVATHETVYPTSCRSDYIVSLSSVVVRAETQNSRRAIAELRSAPELDEQPWDEATRVYRQTIGPPKDGLIGYLKEIPGLEVSKTDDPLTKQIASLEKEIDEFDSHKLKVSAAISVLENCHEQWLSLMTSLRGGEAKEEGRLYQQMADNPNGVLQVMDRAREACELVASREQKARLPQADPRNPRIVLGEVECILKQLYIVNEDTNHLMIELMVEQKLRKWILLEAYEKKSEDPSWNVDMLREYVEKLICLGILPRKHERKCSRITNCKALRLTKASNRNTSLNEHNDKEACKNGWMGLSKVVFNCVSPEQFFTTLGEVEAIINARPLTYVGKDLLQILRQIDFPSPTADIEAPTTEYDSGYEDHSSPQQSARDRLLQYWKRPLNYAESSRKLWYTKYVQILRERYTHNATTRRHAGIGEVVFVRIPRRQEECGKWKLLRSSNQPRWVQPQCALPSALYSVANQFLVFVRS</sequence>
<proteinExistence type="predicted"/>